<accession>A0A6J8CQ22</accession>
<evidence type="ECO:0000256" key="1">
    <source>
        <dbReference type="ARBA" id="ARBA00008792"/>
    </source>
</evidence>
<dbReference type="EC" id="3.6.4.13" evidence="2"/>
<dbReference type="PANTHER" id="PTHR18934:SF136">
    <property type="entry name" value="ATP-DEPENDENT RNA HELICASE DHX35-RELATED"/>
    <property type="match status" value="1"/>
</dbReference>
<keyword evidence="3" id="KW-0547">Nucleotide-binding</keyword>
<evidence type="ECO:0000259" key="10">
    <source>
        <dbReference type="PROSITE" id="PS51194"/>
    </source>
</evidence>
<sequence length="619" mass="69635">MSLFSRKFWKPGTEAPDSALNEERKSTNEDSGATVIYNPNRSLSIEQQRQRLPVFKLRNHILYLLEKYQTVVIVGETGCGKSTQIPQYLLESGWAEKGYLIGVTQPRRVAAVTVASRVAEERGSILGAEVGYTIRFEDCSEEKVTKVKFLTDGLLIREIMGDPLLKKYSVIMLDEAHERSLNTDIILGLLRKIQKKRTDLRIIIASATLDAEEMRDFFNNNETGDKSKDTASIMTIEGRNYPINVFPVPDYLKCTVETVMKVHKSEKEGDVLAFLTGQDEVEAVVRMLIDEAKKIPRDGHKMKVLPMYGTLPSSEQMKVFERTSRNIRKIVIATNIAEASITINGIVYIIDCGFVKIKAYNPTTGIESLVIIPVSQGSANQRAGRAGRVRAGKAYRLYTEESFQKLPLATVPEMQRSDLAPVVLQLKALGIINIIKFHFLSPPPAQNMIRGLELLYALDAIDEDCNLTSPLGLQMAEFPLTPMFSKMLLESGNFGCSEEAITVAAMTQIQNVFVTPSGNKSSAARSRRKFAVEEGDHVTLINVFNSFIKYKKSSKWCHEYFLNYKGLCRAVEIRHQLSRILKKFNVPLVSCGEIRSLAWFQNADNGDEFDEDKKINYKK</sequence>
<gene>
    <name evidence="11" type="ORF">MCOR_32281</name>
</gene>
<keyword evidence="5" id="KW-0347">Helicase</keyword>
<evidence type="ECO:0000256" key="3">
    <source>
        <dbReference type="ARBA" id="ARBA00022741"/>
    </source>
</evidence>
<dbReference type="InterPro" id="IPR011545">
    <property type="entry name" value="DEAD/DEAH_box_helicase_dom"/>
</dbReference>
<evidence type="ECO:0000256" key="8">
    <source>
        <dbReference type="ARBA" id="ARBA00058987"/>
    </source>
</evidence>
<dbReference type="Pfam" id="PF00270">
    <property type="entry name" value="DEAD"/>
    <property type="match status" value="1"/>
</dbReference>
<dbReference type="PROSITE" id="PS51192">
    <property type="entry name" value="HELICASE_ATP_BIND_1"/>
    <property type="match status" value="1"/>
</dbReference>
<dbReference type="InterPro" id="IPR027417">
    <property type="entry name" value="P-loop_NTPase"/>
</dbReference>
<feature type="domain" description="Helicase ATP-binding" evidence="9">
    <location>
        <begin position="62"/>
        <end position="227"/>
    </location>
</feature>
<dbReference type="SMART" id="SM00487">
    <property type="entry name" value="DEXDc"/>
    <property type="match status" value="1"/>
</dbReference>
<evidence type="ECO:0000313" key="12">
    <source>
        <dbReference type="Proteomes" id="UP000507470"/>
    </source>
</evidence>
<dbReference type="PROSITE" id="PS51194">
    <property type="entry name" value="HELICASE_CTER"/>
    <property type="match status" value="1"/>
</dbReference>
<evidence type="ECO:0000256" key="7">
    <source>
        <dbReference type="ARBA" id="ARBA00047984"/>
    </source>
</evidence>
<dbReference type="CDD" id="cd17980">
    <property type="entry name" value="DEXHc_DHX35"/>
    <property type="match status" value="1"/>
</dbReference>
<evidence type="ECO:0000256" key="2">
    <source>
        <dbReference type="ARBA" id="ARBA00012552"/>
    </source>
</evidence>
<dbReference type="OrthoDB" id="10253254at2759"/>
<dbReference type="GO" id="GO:0003724">
    <property type="term" value="F:RNA helicase activity"/>
    <property type="evidence" value="ECO:0007669"/>
    <property type="project" value="UniProtKB-EC"/>
</dbReference>
<dbReference type="Pfam" id="PF00271">
    <property type="entry name" value="Helicase_C"/>
    <property type="match status" value="1"/>
</dbReference>
<feature type="domain" description="Helicase C-terminal" evidence="10">
    <location>
        <begin position="255"/>
        <end position="430"/>
    </location>
</feature>
<dbReference type="SUPFAM" id="SSF52540">
    <property type="entry name" value="P-loop containing nucleoside triphosphate hydrolases"/>
    <property type="match status" value="1"/>
</dbReference>
<organism evidence="11 12">
    <name type="scientific">Mytilus coruscus</name>
    <name type="common">Sea mussel</name>
    <dbReference type="NCBI Taxonomy" id="42192"/>
    <lineage>
        <taxon>Eukaryota</taxon>
        <taxon>Metazoa</taxon>
        <taxon>Spiralia</taxon>
        <taxon>Lophotrochozoa</taxon>
        <taxon>Mollusca</taxon>
        <taxon>Bivalvia</taxon>
        <taxon>Autobranchia</taxon>
        <taxon>Pteriomorphia</taxon>
        <taxon>Mytilida</taxon>
        <taxon>Mytiloidea</taxon>
        <taxon>Mytilidae</taxon>
        <taxon>Mytilinae</taxon>
        <taxon>Mytilus</taxon>
    </lineage>
</organism>
<name>A0A6J8CQ22_MYTCO</name>
<dbReference type="GO" id="GO:0005524">
    <property type="term" value="F:ATP binding"/>
    <property type="evidence" value="ECO:0007669"/>
    <property type="project" value="UniProtKB-KW"/>
</dbReference>
<dbReference type="EMBL" id="CACVKT020005775">
    <property type="protein sequence ID" value="CAC5397871.1"/>
    <property type="molecule type" value="Genomic_DNA"/>
</dbReference>
<dbReference type="GO" id="GO:0003723">
    <property type="term" value="F:RNA binding"/>
    <property type="evidence" value="ECO:0007669"/>
    <property type="project" value="TreeGrafter"/>
</dbReference>
<dbReference type="Pfam" id="PF04408">
    <property type="entry name" value="WHD_HA2"/>
    <property type="match status" value="1"/>
</dbReference>
<dbReference type="Proteomes" id="UP000507470">
    <property type="component" value="Unassembled WGS sequence"/>
</dbReference>
<evidence type="ECO:0000259" key="9">
    <source>
        <dbReference type="PROSITE" id="PS51192"/>
    </source>
</evidence>
<evidence type="ECO:0000313" key="11">
    <source>
        <dbReference type="EMBL" id="CAC5397871.1"/>
    </source>
</evidence>
<dbReference type="InterPro" id="IPR001650">
    <property type="entry name" value="Helicase_C-like"/>
</dbReference>
<dbReference type="PANTHER" id="PTHR18934">
    <property type="entry name" value="ATP-DEPENDENT RNA HELICASE"/>
    <property type="match status" value="1"/>
</dbReference>
<dbReference type="FunFam" id="3.40.50.300:FF:000145">
    <property type="entry name" value="probable ATP-dependent RNA helicase DHX40"/>
    <property type="match status" value="1"/>
</dbReference>
<dbReference type="CDD" id="cd18791">
    <property type="entry name" value="SF2_C_RHA"/>
    <property type="match status" value="1"/>
</dbReference>
<comment type="catalytic activity">
    <reaction evidence="7">
        <text>ATP + H2O = ADP + phosphate + H(+)</text>
        <dbReference type="Rhea" id="RHEA:13065"/>
        <dbReference type="ChEBI" id="CHEBI:15377"/>
        <dbReference type="ChEBI" id="CHEBI:15378"/>
        <dbReference type="ChEBI" id="CHEBI:30616"/>
        <dbReference type="ChEBI" id="CHEBI:43474"/>
        <dbReference type="ChEBI" id="CHEBI:456216"/>
        <dbReference type="EC" id="3.6.4.13"/>
    </reaction>
</comment>
<keyword evidence="12" id="KW-1185">Reference proteome</keyword>
<dbReference type="SMART" id="SM00490">
    <property type="entry name" value="HELICc"/>
    <property type="match status" value="1"/>
</dbReference>
<dbReference type="Gene3D" id="1.20.120.1080">
    <property type="match status" value="1"/>
</dbReference>
<dbReference type="InterPro" id="IPR007502">
    <property type="entry name" value="Helicase-assoc_dom"/>
</dbReference>
<dbReference type="Pfam" id="PF21010">
    <property type="entry name" value="HA2_C"/>
    <property type="match status" value="1"/>
</dbReference>
<evidence type="ECO:0000256" key="4">
    <source>
        <dbReference type="ARBA" id="ARBA00022801"/>
    </source>
</evidence>
<keyword evidence="4 11" id="KW-0378">Hydrolase</keyword>
<comment type="function">
    <text evidence="8">May be involved in pre-mRNA splicing.</text>
</comment>
<keyword evidence="6" id="KW-0067">ATP-binding</keyword>
<dbReference type="SMART" id="SM00847">
    <property type="entry name" value="HA2"/>
    <property type="match status" value="1"/>
</dbReference>
<dbReference type="Gene3D" id="3.40.50.300">
    <property type="entry name" value="P-loop containing nucleotide triphosphate hydrolases"/>
    <property type="match status" value="2"/>
</dbReference>
<dbReference type="FunFam" id="1.20.120.1080:FF:000007">
    <property type="entry name" value="Probable ATP-dependent RNA helicase DHX35"/>
    <property type="match status" value="1"/>
</dbReference>
<dbReference type="InterPro" id="IPR014001">
    <property type="entry name" value="Helicase_ATP-bd"/>
</dbReference>
<protein>
    <recommendedName>
        <fullName evidence="2">RNA helicase</fullName>
        <ecNumber evidence="2">3.6.4.13</ecNumber>
    </recommendedName>
</protein>
<dbReference type="GO" id="GO:0071013">
    <property type="term" value="C:catalytic step 2 spliceosome"/>
    <property type="evidence" value="ECO:0007669"/>
    <property type="project" value="TreeGrafter"/>
</dbReference>
<dbReference type="InterPro" id="IPR002464">
    <property type="entry name" value="DNA/RNA_helicase_DEAH_CS"/>
</dbReference>
<comment type="similarity">
    <text evidence="1">Belongs to the DEAD box helicase family. DEAH subfamily.</text>
</comment>
<dbReference type="AlphaFoldDB" id="A0A6J8CQ22"/>
<dbReference type="PROSITE" id="PS00690">
    <property type="entry name" value="DEAH_ATP_HELICASE"/>
    <property type="match status" value="1"/>
</dbReference>
<reference evidence="11 12" key="1">
    <citation type="submission" date="2020-06" db="EMBL/GenBank/DDBJ databases">
        <authorList>
            <person name="Li R."/>
            <person name="Bekaert M."/>
        </authorList>
    </citation>
    <scope>NUCLEOTIDE SEQUENCE [LARGE SCALE GENOMIC DNA]</scope>
    <source>
        <strain evidence="12">wild</strain>
    </source>
</reference>
<dbReference type="GO" id="GO:0016787">
    <property type="term" value="F:hydrolase activity"/>
    <property type="evidence" value="ECO:0007669"/>
    <property type="project" value="UniProtKB-KW"/>
</dbReference>
<dbReference type="FunFam" id="3.40.50.300:FF:000578">
    <property type="entry name" value="probable ATP-dependent RNA helicase DHX35"/>
    <property type="match status" value="1"/>
</dbReference>
<evidence type="ECO:0000256" key="5">
    <source>
        <dbReference type="ARBA" id="ARBA00022806"/>
    </source>
</evidence>
<dbReference type="InterPro" id="IPR048333">
    <property type="entry name" value="HA2_WH"/>
</dbReference>
<evidence type="ECO:0000256" key="6">
    <source>
        <dbReference type="ARBA" id="ARBA00022840"/>
    </source>
</evidence>
<proteinExistence type="inferred from homology"/>